<accession>A0A1Y2HKG3</accession>
<protein>
    <submittedName>
        <fullName evidence="2">Uncharacterized protein</fullName>
    </submittedName>
</protein>
<comment type="caution">
    <text evidence="2">The sequence shown here is derived from an EMBL/GenBank/DDBJ whole genome shotgun (WGS) entry which is preliminary data.</text>
</comment>
<keyword evidence="1" id="KW-0472">Membrane</keyword>
<evidence type="ECO:0000256" key="1">
    <source>
        <dbReference type="SAM" id="Phobius"/>
    </source>
</evidence>
<name>A0A1Y2HKG3_9FUNG</name>
<dbReference type="OrthoDB" id="5579247at2759"/>
<evidence type="ECO:0000313" key="3">
    <source>
        <dbReference type="Proteomes" id="UP000193411"/>
    </source>
</evidence>
<proteinExistence type="predicted"/>
<organism evidence="2 3">
    <name type="scientific">Catenaria anguillulae PL171</name>
    <dbReference type="NCBI Taxonomy" id="765915"/>
    <lineage>
        <taxon>Eukaryota</taxon>
        <taxon>Fungi</taxon>
        <taxon>Fungi incertae sedis</taxon>
        <taxon>Blastocladiomycota</taxon>
        <taxon>Blastocladiomycetes</taxon>
        <taxon>Blastocladiales</taxon>
        <taxon>Catenariaceae</taxon>
        <taxon>Catenaria</taxon>
    </lineage>
</organism>
<gene>
    <name evidence="2" type="ORF">BCR44DRAFT_53686</name>
</gene>
<keyword evidence="1" id="KW-0812">Transmembrane</keyword>
<keyword evidence="3" id="KW-1185">Reference proteome</keyword>
<dbReference type="Proteomes" id="UP000193411">
    <property type="component" value="Unassembled WGS sequence"/>
</dbReference>
<feature type="transmembrane region" description="Helical" evidence="1">
    <location>
        <begin position="29"/>
        <end position="49"/>
    </location>
</feature>
<feature type="transmembrane region" description="Helical" evidence="1">
    <location>
        <begin position="70"/>
        <end position="88"/>
    </location>
</feature>
<dbReference type="AlphaFoldDB" id="A0A1Y2HKG3"/>
<feature type="non-terminal residue" evidence="2">
    <location>
        <position position="1"/>
    </location>
</feature>
<reference evidence="2 3" key="1">
    <citation type="submission" date="2016-07" db="EMBL/GenBank/DDBJ databases">
        <title>Pervasive Adenine N6-methylation of Active Genes in Fungi.</title>
        <authorList>
            <consortium name="DOE Joint Genome Institute"/>
            <person name="Mondo S.J."/>
            <person name="Dannebaum R.O."/>
            <person name="Kuo R.C."/>
            <person name="Labutti K."/>
            <person name="Haridas S."/>
            <person name="Kuo A."/>
            <person name="Salamov A."/>
            <person name="Ahrendt S.R."/>
            <person name="Lipzen A."/>
            <person name="Sullivan W."/>
            <person name="Andreopoulos W.B."/>
            <person name="Clum A."/>
            <person name="Lindquist E."/>
            <person name="Daum C."/>
            <person name="Ramamoorthy G.K."/>
            <person name="Gryganskyi A."/>
            <person name="Culley D."/>
            <person name="Magnuson J.K."/>
            <person name="James T.Y."/>
            <person name="O'Malley M.A."/>
            <person name="Stajich J.E."/>
            <person name="Spatafora J.W."/>
            <person name="Visel A."/>
            <person name="Grigoriev I.V."/>
        </authorList>
    </citation>
    <scope>NUCLEOTIDE SEQUENCE [LARGE SCALE GENOMIC DNA]</scope>
    <source>
        <strain evidence="2 3">PL171</strain>
    </source>
</reference>
<keyword evidence="1" id="KW-1133">Transmembrane helix</keyword>
<sequence length="230" mass="25676">HLFALLFTLTYLSLGLLSTLTYAPLIDKITHVYLVWPFTYLALDSLLATCRSPEHFGIPVPASRAPANDLSCTQLVLPLMVLVIYHLYLRRTLVAVRLWQHSRSFPHRHALAHQQVIALGLVALKCAPGVHPHKHLGSQVRQVMYRLYTVFAPYVTQACVRHVIGGGAFPLGWVEVSPLTCVASWVAVKVFVSFHCFQVECLVWSPGGIGKEGVLVWRGEQDGWRAGVFE</sequence>
<dbReference type="EMBL" id="MCFL01000024">
    <property type="protein sequence ID" value="ORZ35065.1"/>
    <property type="molecule type" value="Genomic_DNA"/>
</dbReference>
<evidence type="ECO:0000313" key="2">
    <source>
        <dbReference type="EMBL" id="ORZ35065.1"/>
    </source>
</evidence>